<keyword evidence="8" id="KW-0378">Hydrolase</keyword>
<dbReference type="AlphaFoldDB" id="A0A2V2LEY2"/>
<dbReference type="Proteomes" id="UP000245680">
    <property type="component" value="Unassembled WGS sequence"/>
</dbReference>
<evidence type="ECO:0000313" key="8">
    <source>
        <dbReference type="EMBL" id="PWR04025.1"/>
    </source>
</evidence>
<dbReference type="CDD" id="cd07398">
    <property type="entry name" value="MPP_YbbF-LpxH"/>
    <property type="match status" value="1"/>
</dbReference>
<feature type="domain" description="Calcineurin-like phosphoesterase" evidence="7">
    <location>
        <begin position="13"/>
        <end position="212"/>
    </location>
</feature>
<name>A0A2V2LEY2_9RHOB</name>
<dbReference type="GO" id="GO:0009245">
    <property type="term" value="P:lipid A biosynthetic process"/>
    <property type="evidence" value="ECO:0007669"/>
    <property type="project" value="TreeGrafter"/>
</dbReference>
<dbReference type="Gene3D" id="3.60.21.10">
    <property type="match status" value="1"/>
</dbReference>
<dbReference type="GO" id="GO:0046872">
    <property type="term" value="F:metal ion binding"/>
    <property type="evidence" value="ECO:0007669"/>
    <property type="project" value="UniProtKB-KW"/>
</dbReference>
<organism evidence="8 9">
    <name type="scientific">Meridianimarinicoccus roseus</name>
    <dbReference type="NCBI Taxonomy" id="2072018"/>
    <lineage>
        <taxon>Bacteria</taxon>
        <taxon>Pseudomonadati</taxon>
        <taxon>Pseudomonadota</taxon>
        <taxon>Alphaproteobacteria</taxon>
        <taxon>Rhodobacterales</taxon>
        <taxon>Paracoccaceae</taxon>
        <taxon>Meridianimarinicoccus</taxon>
    </lineage>
</organism>
<keyword evidence="5" id="KW-0464">Manganese</keyword>
<keyword evidence="4" id="KW-0472">Membrane</keyword>
<accession>A0A2V2LEY2</accession>
<keyword evidence="3" id="KW-0479">Metal-binding</keyword>
<keyword evidence="2" id="KW-0997">Cell inner membrane</keyword>
<evidence type="ECO:0000256" key="6">
    <source>
        <dbReference type="SAM" id="MobiDB-lite"/>
    </source>
</evidence>
<evidence type="ECO:0000256" key="2">
    <source>
        <dbReference type="ARBA" id="ARBA00022519"/>
    </source>
</evidence>
<dbReference type="InterPro" id="IPR043461">
    <property type="entry name" value="LpxH-like"/>
</dbReference>
<proteinExistence type="predicted"/>
<keyword evidence="9" id="KW-1185">Reference proteome</keyword>
<dbReference type="RefSeq" id="WP_109810254.1">
    <property type="nucleotide sequence ID" value="NZ_QGKU01000012.1"/>
</dbReference>
<dbReference type="GO" id="GO:0008758">
    <property type="term" value="F:UDP-2,3-diacylglucosamine hydrolase activity"/>
    <property type="evidence" value="ECO:0007669"/>
    <property type="project" value="TreeGrafter"/>
</dbReference>
<feature type="region of interest" description="Disordered" evidence="6">
    <location>
        <begin position="260"/>
        <end position="287"/>
    </location>
</feature>
<dbReference type="Pfam" id="PF00149">
    <property type="entry name" value="Metallophos"/>
    <property type="match status" value="1"/>
</dbReference>
<dbReference type="SUPFAM" id="SSF56300">
    <property type="entry name" value="Metallo-dependent phosphatases"/>
    <property type="match status" value="1"/>
</dbReference>
<dbReference type="EMBL" id="QGKU01000012">
    <property type="protein sequence ID" value="PWR04025.1"/>
    <property type="molecule type" value="Genomic_DNA"/>
</dbReference>
<dbReference type="GO" id="GO:0016020">
    <property type="term" value="C:membrane"/>
    <property type="evidence" value="ECO:0007669"/>
    <property type="project" value="GOC"/>
</dbReference>
<gene>
    <name evidence="8" type="ORF">DKT77_02965</name>
</gene>
<keyword evidence="1" id="KW-1003">Cell membrane</keyword>
<evidence type="ECO:0000313" key="9">
    <source>
        <dbReference type="Proteomes" id="UP000245680"/>
    </source>
</evidence>
<evidence type="ECO:0000256" key="1">
    <source>
        <dbReference type="ARBA" id="ARBA00022475"/>
    </source>
</evidence>
<dbReference type="OrthoDB" id="9802481at2"/>
<dbReference type="InterPro" id="IPR029052">
    <property type="entry name" value="Metallo-depent_PP-like"/>
</dbReference>
<evidence type="ECO:0000259" key="7">
    <source>
        <dbReference type="Pfam" id="PF00149"/>
    </source>
</evidence>
<protein>
    <submittedName>
        <fullName evidence="8">UDP-2,3-diacylglucosamine hydrolase</fullName>
    </submittedName>
</protein>
<evidence type="ECO:0000256" key="3">
    <source>
        <dbReference type="ARBA" id="ARBA00022723"/>
    </source>
</evidence>
<comment type="caution">
    <text evidence="8">The sequence shown here is derived from an EMBL/GenBank/DDBJ whole genome shotgun (WGS) entry which is preliminary data.</text>
</comment>
<sequence>MKPAAASRTKHVRTLFLSDIHLGTRGCQADMLLDFLGRHEADKIFLVGDIFDGWRLRRGWHWPQAHNNVVEALMAKAHAGTPITYIPGNHDEVMRSYLGTHFGGIEVKANDEHVTACGKRLLVTHGDQYDVVVMNAKWLAHVGDRAYNAVLILNTAVNRVRRLWGGQFWSLSNWAKQQVKRAVNFIGEYETVLADEARRGGYDGIVCGHIHKAELRPVDDILYVNCGDWVESCTAIVEHHDGTLQLIDWARKVRQSNHRKRLRARAQVQTPAPAPAPLAENPTEKAH</sequence>
<reference evidence="8 9" key="1">
    <citation type="submission" date="2018-05" db="EMBL/GenBank/DDBJ databases">
        <title>Rhodobacteraceae gen. nov., sp. nov. isolated from sea water.</title>
        <authorList>
            <person name="Ren Y."/>
        </authorList>
    </citation>
    <scope>NUCLEOTIDE SEQUENCE [LARGE SCALE GENOMIC DNA]</scope>
    <source>
        <strain evidence="8 9">TG-679</strain>
    </source>
</reference>
<dbReference type="PANTHER" id="PTHR34990">
    <property type="entry name" value="UDP-2,3-DIACYLGLUCOSAMINE HYDROLASE-RELATED"/>
    <property type="match status" value="1"/>
</dbReference>
<dbReference type="InterPro" id="IPR004843">
    <property type="entry name" value="Calcineurin-like_PHP"/>
</dbReference>
<evidence type="ECO:0000256" key="5">
    <source>
        <dbReference type="ARBA" id="ARBA00023211"/>
    </source>
</evidence>
<evidence type="ECO:0000256" key="4">
    <source>
        <dbReference type="ARBA" id="ARBA00023136"/>
    </source>
</evidence>
<dbReference type="PANTHER" id="PTHR34990:SF2">
    <property type="entry name" value="BLL8164 PROTEIN"/>
    <property type="match status" value="1"/>
</dbReference>